<keyword evidence="3" id="KW-1185">Reference proteome</keyword>
<dbReference type="EMBL" id="JARJCN010000119">
    <property type="protein sequence ID" value="KAJ7073252.1"/>
    <property type="molecule type" value="Genomic_DNA"/>
</dbReference>
<sequence length="329" mass="35478">MWAAVSQSGTTVTGHRQTPTCIPANYRASSPSPCFSCVWRRTPPSPSARLAAASPDSARRTAPLQPPRLQAPDSTPHVHTSIPAARLRRRALKAACVAQEQRSTPVSRCRRRSAQVPSSRLIPSRLCMYATTTYSMSSAYLPTSGSARARPPSVATLPHPASRSPHLSPPPTPRKTTVLSRLRPAPARAYRTYASYLHRVHIYLPTSNAASVPRLGCVCSHPTPPRIRVPRPCAAPLPFLARHATPATAIPNPRRSAYKTPLCRAQHRPQIRGVRLGAGVEPATEAPDFAQDGPAGPAAPRSLQFSLMHRSFSATSVCLASSSKLLVYQ</sequence>
<protein>
    <submittedName>
        <fullName evidence="2">Uncharacterized protein</fullName>
    </submittedName>
</protein>
<feature type="region of interest" description="Disordered" evidence="1">
    <location>
        <begin position="142"/>
        <end position="181"/>
    </location>
</feature>
<organism evidence="2 3">
    <name type="scientific">Mycena belliarum</name>
    <dbReference type="NCBI Taxonomy" id="1033014"/>
    <lineage>
        <taxon>Eukaryota</taxon>
        <taxon>Fungi</taxon>
        <taxon>Dikarya</taxon>
        <taxon>Basidiomycota</taxon>
        <taxon>Agaricomycotina</taxon>
        <taxon>Agaricomycetes</taxon>
        <taxon>Agaricomycetidae</taxon>
        <taxon>Agaricales</taxon>
        <taxon>Marasmiineae</taxon>
        <taxon>Mycenaceae</taxon>
        <taxon>Mycena</taxon>
    </lineage>
</organism>
<evidence type="ECO:0000313" key="2">
    <source>
        <dbReference type="EMBL" id="KAJ7073252.1"/>
    </source>
</evidence>
<gene>
    <name evidence="2" type="ORF">B0H15DRAFT_65861</name>
</gene>
<dbReference type="Proteomes" id="UP001222325">
    <property type="component" value="Unassembled WGS sequence"/>
</dbReference>
<proteinExistence type="predicted"/>
<accession>A0AAD6TSJ2</accession>
<feature type="compositionally biased region" description="Low complexity" evidence="1">
    <location>
        <begin position="47"/>
        <end position="56"/>
    </location>
</feature>
<dbReference type="AlphaFoldDB" id="A0AAD6TSJ2"/>
<name>A0AAD6TSJ2_9AGAR</name>
<evidence type="ECO:0000256" key="1">
    <source>
        <dbReference type="SAM" id="MobiDB-lite"/>
    </source>
</evidence>
<evidence type="ECO:0000313" key="3">
    <source>
        <dbReference type="Proteomes" id="UP001222325"/>
    </source>
</evidence>
<reference evidence="2" key="1">
    <citation type="submission" date="2023-03" db="EMBL/GenBank/DDBJ databases">
        <title>Massive genome expansion in bonnet fungi (Mycena s.s.) driven by repeated elements and novel gene families across ecological guilds.</title>
        <authorList>
            <consortium name="Lawrence Berkeley National Laboratory"/>
            <person name="Harder C.B."/>
            <person name="Miyauchi S."/>
            <person name="Viragh M."/>
            <person name="Kuo A."/>
            <person name="Thoen E."/>
            <person name="Andreopoulos B."/>
            <person name="Lu D."/>
            <person name="Skrede I."/>
            <person name="Drula E."/>
            <person name="Henrissat B."/>
            <person name="Morin E."/>
            <person name="Kohler A."/>
            <person name="Barry K."/>
            <person name="LaButti K."/>
            <person name="Morin E."/>
            <person name="Salamov A."/>
            <person name="Lipzen A."/>
            <person name="Mereny Z."/>
            <person name="Hegedus B."/>
            <person name="Baldrian P."/>
            <person name="Stursova M."/>
            <person name="Weitz H."/>
            <person name="Taylor A."/>
            <person name="Grigoriev I.V."/>
            <person name="Nagy L.G."/>
            <person name="Martin F."/>
            <person name="Kauserud H."/>
        </authorList>
    </citation>
    <scope>NUCLEOTIDE SEQUENCE</scope>
    <source>
        <strain evidence="2">CBHHK173m</strain>
    </source>
</reference>
<feature type="region of interest" description="Disordered" evidence="1">
    <location>
        <begin position="46"/>
        <end position="80"/>
    </location>
</feature>
<comment type="caution">
    <text evidence="2">The sequence shown here is derived from an EMBL/GenBank/DDBJ whole genome shotgun (WGS) entry which is preliminary data.</text>
</comment>